<accession>A0A2U3KKH6</accession>
<dbReference type="SUPFAM" id="SSF52540">
    <property type="entry name" value="P-loop containing nucleoside triphosphate hydrolases"/>
    <property type="match status" value="1"/>
</dbReference>
<keyword evidence="4" id="KW-0808">Transferase</keyword>
<dbReference type="Gene3D" id="3.40.50.300">
    <property type="entry name" value="P-loop containing nucleotide triphosphate hydrolases"/>
    <property type="match status" value="1"/>
</dbReference>
<proteinExistence type="predicted"/>
<keyword evidence="4" id="KW-0418">Kinase</keyword>
<dbReference type="InterPro" id="IPR005702">
    <property type="entry name" value="Wzc-like_C"/>
</dbReference>
<keyword evidence="1" id="KW-0547">Nucleotide-binding</keyword>
<dbReference type="GO" id="GO:0005524">
    <property type="term" value="F:ATP binding"/>
    <property type="evidence" value="ECO:0007669"/>
    <property type="project" value="UniProtKB-KW"/>
</dbReference>
<reference evidence="5" key="1">
    <citation type="submission" date="2018-02" db="EMBL/GenBank/DDBJ databases">
        <authorList>
            <person name="Hausmann B."/>
        </authorList>
    </citation>
    <scope>NUCLEOTIDE SEQUENCE [LARGE SCALE GENOMIC DNA]</scope>
    <source>
        <strain evidence="5">Peat soil MAG SbA1</strain>
    </source>
</reference>
<evidence type="ECO:0000313" key="4">
    <source>
        <dbReference type="EMBL" id="SPF40162.1"/>
    </source>
</evidence>
<keyword evidence="2" id="KW-0067">ATP-binding</keyword>
<dbReference type="InterPro" id="IPR002586">
    <property type="entry name" value="CobQ/CobB/MinD/ParA_Nub-bd_dom"/>
</dbReference>
<dbReference type="EMBL" id="OMOD01000122">
    <property type="protein sequence ID" value="SPF40162.1"/>
    <property type="molecule type" value="Genomic_DNA"/>
</dbReference>
<dbReference type="CDD" id="cd05387">
    <property type="entry name" value="BY-kinase"/>
    <property type="match status" value="1"/>
</dbReference>
<dbReference type="PANTHER" id="PTHR32309:SF31">
    <property type="entry name" value="CAPSULAR EXOPOLYSACCHARIDE FAMILY"/>
    <property type="match status" value="1"/>
</dbReference>
<evidence type="ECO:0000256" key="1">
    <source>
        <dbReference type="ARBA" id="ARBA00022741"/>
    </source>
</evidence>
<dbReference type="AlphaFoldDB" id="A0A2U3KKH6"/>
<evidence type="ECO:0000313" key="5">
    <source>
        <dbReference type="Proteomes" id="UP000238701"/>
    </source>
</evidence>
<organism evidence="4 5">
    <name type="scientific">Candidatus Sulfotelmatobacter kueseliae</name>
    <dbReference type="NCBI Taxonomy" id="2042962"/>
    <lineage>
        <taxon>Bacteria</taxon>
        <taxon>Pseudomonadati</taxon>
        <taxon>Acidobacteriota</taxon>
        <taxon>Terriglobia</taxon>
        <taxon>Terriglobales</taxon>
        <taxon>Candidatus Korobacteraceae</taxon>
        <taxon>Candidatus Sulfotelmatobacter</taxon>
    </lineage>
</organism>
<keyword evidence="4" id="KW-0829">Tyrosine-protein kinase</keyword>
<protein>
    <submittedName>
        <fullName evidence="4">Putative Non-specific protein-tyrosine kinase</fullName>
        <ecNumber evidence="4">2.7.10.2</ecNumber>
    </submittedName>
</protein>
<feature type="domain" description="CobQ/CobB/MinD/ParA nucleotide binding" evidence="3">
    <location>
        <begin position="128"/>
        <end position="304"/>
    </location>
</feature>
<sequence>MSRIFDALQRSGTEQSGIEYPDMVSVATEVFEAPNRQTSSESSDPNVADQALAFPLPLVQTPLRETIAQGEGKEENTPQEFPSLEVSVQASSRLVYFSEPDGLAAEKFRFLGVRLRQLQQNRSLKKVLVTSTIPEEGKSLVSANLAGALTRRKQRVLLVEGDMRRPNLAQQFGLGRLAGLSEWLQSGLRTVSNIYHLRGPGFWLMPAGDPPVNPIELMQSGRLSELMAQVTPMFDWIIVDSPPLLPLADATVWARFTEGTLLVAREGKTEKAQLQKGLEVLKKSELLGVVLNGVTNPNHKNYYQRYAPQEAK</sequence>
<dbReference type="NCBIfam" id="TIGR01007">
    <property type="entry name" value="eps_fam"/>
    <property type="match status" value="1"/>
</dbReference>
<evidence type="ECO:0000256" key="2">
    <source>
        <dbReference type="ARBA" id="ARBA00022840"/>
    </source>
</evidence>
<dbReference type="Proteomes" id="UP000238701">
    <property type="component" value="Unassembled WGS sequence"/>
</dbReference>
<name>A0A2U3KKH6_9BACT</name>
<dbReference type="InterPro" id="IPR050445">
    <property type="entry name" value="Bact_polysacc_biosynth/exp"/>
</dbReference>
<dbReference type="GO" id="GO:0004715">
    <property type="term" value="F:non-membrane spanning protein tyrosine kinase activity"/>
    <property type="evidence" value="ECO:0007669"/>
    <property type="project" value="UniProtKB-EC"/>
</dbReference>
<dbReference type="EC" id="2.7.10.2" evidence="4"/>
<dbReference type="Pfam" id="PF01656">
    <property type="entry name" value="CbiA"/>
    <property type="match status" value="1"/>
</dbReference>
<evidence type="ECO:0000259" key="3">
    <source>
        <dbReference type="Pfam" id="PF01656"/>
    </source>
</evidence>
<dbReference type="InterPro" id="IPR027417">
    <property type="entry name" value="P-loop_NTPase"/>
</dbReference>
<gene>
    <name evidence="4" type="ORF">SBA1_30013</name>
</gene>
<dbReference type="PANTHER" id="PTHR32309">
    <property type="entry name" value="TYROSINE-PROTEIN KINASE"/>
    <property type="match status" value="1"/>
</dbReference>